<dbReference type="Proteomes" id="UP000214720">
    <property type="component" value="Unassembled WGS sequence"/>
</dbReference>
<dbReference type="Pfam" id="PF13986">
    <property type="entry name" value="DUF4224"/>
    <property type="match status" value="1"/>
</dbReference>
<dbReference type="InterPro" id="IPR025319">
    <property type="entry name" value="DUF4224"/>
</dbReference>
<accession>A0A226WJN6</accession>
<sequence>MADTFLSGEDLAVLTGRKVKSKQIEALRRMGVAFFVNAAGRPVVARAVIEGRKEQMPRPAWQPKVLTG</sequence>
<dbReference type="EMBL" id="MTHB01000305">
    <property type="protein sequence ID" value="OXC71414.1"/>
    <property type="molecule type" value="Genomic_DNA"/>
</dbReference>
<reference evidence="3" key="1">
    <citation type="submission" date="2017-01" db="EMBL/GenBank/DDBJ databases">
        <title>Genome Analysis of Deinococcus marmoris KOPRI26562.</title>
        <authorList>
            <person name="Kim J.H."/>
            <person name="Oh H.-M."/>
        </authorList>
    </citation>
    <scope>NUCLEOTIDE SEQUENCE [LARGE SCALE GENOMIC DNA]</scope>
    <source>
        <strain evidence="3">PAMC 26633</strain>
    </source>
</reference>
<evidence type="ECO:0000313" key="3">
    <source>
        <dbReference type="Proteomes" id="UP000214720"/>
    </source>
</evidence>
<evidence type="ECO:0000259" key="1">
    <source>
        <dbReference type="Pfam" id="PF13986"/>
    </source>
</evidence>
<protein>
    <recommendedName>
        <fullName evidence="1">DUF4224 domain-containing protein</fullName>
    </recommendedName>
</protein>
<gene>
    <name evidence="2" type="ORF">BSU04_46330</name>
</gene>
<organism evidence="2 3">
    <name type="scientific">Caballeronia sordidicola</name>
    <name type="common">Burkholderia sordidicola</name>
    <dbReference type="NCBI Taxonomy" id="196367"/>
    <lineage>
        <taxon>Bacteria</taxon>
        <taxon>Pseudomonadati</taxon>
        <taxon>Pseudomonadota</taxon>
        <taxon>Betaproteobacteria</taxon>
        <taxon>Burkholderiales</taxon>
        <taxon>Burkholderiaceae</taxon>
        <taxon>Caballeronia</taxon>
    </lineage>
</organism>
<evidence type="ECO:0000313" key="2">
    <source>
        <dbReference type="EMBL" id="OXC71414.1"/>
    </source>
</evidence>
<comment type="caution">
    <text evidence="2">The sequence shown here is derived from an EMBL/GenBank/DDBJ whole genome shotgun (WGS) entry which is preliminary data.</text>
</comment>
<proteinExistence type="predicted"/>
<name>A0A226WJN6_CABSO</name>
<dbReference type="RefSeq" id="WP_089166481.1">
    <property type="nucleotide sequence ID" value="NZ_MTHB01000305.1"/>
</dbReference>
<dbReference type="AlphaFoldDB" id="A0A226WJN6"/>
<feature type="domain" description="DUF4224" evidence="1">
    <location>
        <begin position="5"/>
        <end position="47"/>
    </location>
</feature>
<dbReference type="OrthoDB" id="8612748at2"/>